<evidence type="ECO:0000256" key="5">
    <source>
        <dbReference type="RuleBase" id="RU362075"/>
    </source>
</evidence>
<comment type="pathway">
    <text evidence="1 5">Carotenoid biosynthesis.</text>
</comment>
<keyword evidence="3 5" id="KW-0125">Carotenoid biosynthesis</keyword>
<dbReference type="PANTHER" id="PTHR43734:SF7">
    <property type="entry name" value="4,4'-DIAPONEUROSPORENE OXYGENASE"/>
    <property type="match status" value="1"/>
</dbReference>
<evidence type="ECO:0000256" key="3">
    <source>
        <dbReference type="ARBA" id="ARBA00022746"/>
    </source>
</evidence>
<evidence type="ECO:0000313" key="8">
    <source>
        <dbReference type="EMBL" id="SMP36483.1"/>
    </source>
</evidence>
<dbReference type="RefSeq" id="WP_196220618.1">
    <property type="nucleotide sequence ID" value="NZ_BAAAEA010000005.1"/>
</dbReference>
<name>A0ABY1PMT7_9HYPH</name>
<dbReference type="SUPFAM" id="SSF51905">
    <property type="entry name" value="FAD/NAD(P)-binding domain"/>
    <property type="match status" value="1"/>
</dbReference>
<feature type="region of interest" description="Disordered" evidence="6">
    <location>
        <begin position="520"/>
        <end position="539"/>
    </location>
</feature>
<evidence type="ECO:0000313" key="9">
    <source>
        <dbReference type="Proteomes" id="UP001157914"/>
    </source>
</evidence>
<dbReference type="Pfam" id="PF01593">
    <property type="entry name" value="Amino_oxidase"/>
    <property type="match status" value="1"/>
</dbReference>
<comment type="caution">
    <text evidence="8">The sequence shown here is derived from an EMBL/GenBank/DDBJ whole genome shotgun (WGS) entry which is preliminary data.</text>
</comment>
<evidence type="ECO:0000259" key="7">
    <source>
        <dbReference type="Pfam" id="PF01593"/>
    </source>
</evidence>
<keyword evidence="4 5" id="KW-0560">Oxidoreductase</keyword>
<dbReference type="EMBL" id="FXTT01000007">
    <property type="protein sequence ID" value="SMP36483.1"/>
    <property type="molecule type" value="Genomic_DNA"/>
</dbReference>
<proteinExistence type="inferred from homology"/>
<dbReference type="NCBIfam" id="TIGR02734">
    <property type="entry name" value="crtI_fam"/>
    <property type="match status" value="1"/>
</dbReference>
<evidence type="ECO:0000256" key="4">
    <source>
        <dbReference type="ARBA" id="ARBA00023002"/>
    </source>
</evidence>
<dbReference type="InterPro" id="IPR054841">
    <property type="entry name" value="carotdesatCrtD"/>
</dbReference>
<dbReference type="InterPro" id="IPR002937">
    <property type="entry name" value="Amino_oxidase"/>
</dbReference>
<dbReference type="InterPro" id="IPR036188">
    <property type="entry name" value="FAD/NAD-bd_sf"/>
</dbReference>
<gene>
    <name evidence="8" type="ORF">SAMN06265374_4153</name>
</gene>
<sequence>MSTLRTCLLAENAKNQVVVIGAGMGGLAAALRLAAADIPVLVIEAGQTPGGKMRQVRSGGRGLDAGPTVLTMKWVFDGLLAAFGTSLEGEVRLQKADLLARHYWQEAQSLDLFAEVAETADAIGRFAGKKDADGYIRFAADSKRIFELLKDTFIDASKPNPVSLSSRVGFHKSADLLALKPFSTLWSALGDYFSDARLRQLFGRYATYCGSSPFSAPATLMLVAHVEQAGVWIPEKGMYSVAAALADLAGRQGVNFMYGSPVEAILTDKGGKHTKAVRLASGETIPADHVLFNGDVSALQDLVQGSAQRHHPKTAPSKRSQSALVTCGLAVPDGVPLAHHTVFFSNDYEAEFRAVFKHRAAPEDPTVYICAQDRSAEGNLHGTAPPNEAERIYCLMNLPADGDRHSYTSGELDQCLTAMHRRLAANGLLLHGDRKAEVLTPPDRFNSLFPATGGALYGQASHGWMASFTRPGNRSKLKGLYLAGGSVHPGPGAPMAALSGKIAAECLIADLALTGRSRPVAINGGTSTRSATAAVTPSR</sequence>
<dbReference type="NCBIfam" id="NF045637">
    <property type="entry name" value="carotdesatCrtDProt"/>
    <property type="match status" value="1"/>
</dbReference>
<reference evidence="8 9" key="1">
    <citation type="submission" date="2017-05" db="EMBL/GenBank/DDBJ databases">
        <authorList>
            <person name="Varghese N."/>
            <person name="Submissions S."/>
        </authorList>
    </citation>
    <scope>NUCLEOTIDE SEQUENCE [LARGE SCALE GENOMIC DNA]</scope>
    <source>
        <strain evidence="8 9">DSM 15949</strain>
    </source>
</reference>
<accession>A0ABY1PMT7</accession>
<evidence type="ECO:0000256" key="2">
    <source>
        <dbReference type="ARBA" id="ARBA00006046"/>
    </source>
</evidence>
<comment type="similarity">
    <text evidence="2 5">Belongs to the carotenoid/retinoid oxidoreductase family.</text>
</comment>
<feature type="compositionally biased region" description="Polar residues" evidence="6">
    <location>
        <begin position="524"/>
        <end position="539"/>
    </location>
</feature>
<feature type="domain" description="Amine oxidase" evidence="7">
    <location>
        <begin position="24"/>
        <end position="508"/>
    </location>
</feature>
<dbReference type="Proteomes" id="UP001157914">
    <property type="component" value="Unassembled WGS sequence"/>
</dbReference>
<keyword evidence="9" id="KW-1185">Reference proteome</keyword>
<evidence type="ECO:0000256" key="1">
    <source>
        <dbReference type="ARBA" id="ARBA00004829"/>
    </source>
</evidence>
<organism evidence="8 9">
    <name type="scientific">Roseibium denhamense</name>
    <dbReference type="NCBI Taxonomy" id="76305"/>
    <lineage>
        <taxon>Bacteria</taxon>
        <taxon>Pseudomonadati</taxon>
        <taxon>Pseudomonadota</taxon>
        <taxon>Alphaproteobacteria</taxon>
        <taxon>Hyphomicrobiales</taxon>
        <taxon>Stappiaceae</taxon>
        <taxon>Roseibium</taxon>
    </lineage>
</organism>
<protein>
    <submittedName>
        <fullName evidence="8">1-hydroxycarotenoid 3,4-desaturase</fullName>
    </submittedName>
</protein>
<dbReference type="InterPro" id="IPR014105">
    <property type="entry name" value="Carotenoid/retinoid_OxRdtase"/>
</dbReference>
<dbReference type="Gene3D" id="3.50.50.60">
    <property type="entry name" value="FAD/NAD(P)-binding domain"/>
    <property type="match status" value="2"/>
</dbReference>
<dbReference type="PANTHER" id="PTHR43734">
    <property type="entry name" value="PHYTOENE DESATURASE"/>
    <property type="match status" value="1"/>
</dbReference>
<evidence type="ECO:0000256" key="6">
    <source>
        <dbReference type="SAM" id="MobiDB-lite"/>
    </source>
</evidence>